<evidence type="ECO:0000256" key="1">
    <source>
        <dbReference type="SAM" id="Phobius"/>
    </source>
</evidence>
<proteinExistence type="predicted"/>
<feature type="transmembrane region" description="Helical" evidence="1">
    <location>
        <begin position="21"/>
        <end position="47"/>
    </location>
</feature>
<feature type="transmembrane region" description="Helical" evidence="1">
    <location>
        <begin position="59"/>
        <end position="77"/>
    </location>
</feature>
<keyword evidence="1" id="KW-1133">Transmembrane helix</keyword>
<dbReference type="AlphaFoldDB" id="A0AB73Q1G7"/>
<sequence>MNDKSLLLYSVFPIVVSLNKLFGLIIFPTSLLIFLNLANVVILHFILRRVFVTSWKFGTYLHLCTLLLLAAILTVQTNGEDPLSLSKSFWCEATIFSGAWLLLFYSLFTESESESESEIKTVKSINLVHAQKHENGDNDE</sequence>
<dbReference type="RefSeq" id="WP_087795772.1">
    <property type="nucleotide sequence ID" value="NZ_CAWNET010000017.1"/>
</dbReference>
<evidence type="ECO:0000313" key="3">
    <source>
        <dbReference type="Proteomes" id="UP000195840"/>
    </source>
</evidence>
<keyword evidence="3" id="KW-1185">Reference proteome</keyword>
<dbReference type="Proteomes" id="UP000195840">
    <property type="component" value="Unassembled WGS sequence"/>
</dbReference>
<feature type="transmembrane region" description="Helical" evidence="1">
    <location>
        <begin position="89"/>
        <end position="108"/>
    </location>
</feature>
<gene>
    <name evidence="2" type="ORF">CBW52_18745</name>
</gene>
<protein>
    <submittedName>
        <fullName evidence="2">Uncharacterized protein</fullName>
    </submittedName>
</protein>
<name>A0AB73Q1G7_YERKR</name>
<keyword evidence="1" id="KW-0812">Transmembrane</keyword>
<dbReference type="EMBL" id="NHOG01000024">
    <property type="protein sequence ID" value="OVZ78386.1"/>
    <property type="molecule type" value="Genomic_DNA"/>
</dbReference>
<organism evidence="2 3">
    <name type="scientific">Yersinia kristensenii</name>
    <dbReference type="NCBI Taxonomy" id="28152"/>
    <lineage>
        <taxon>Bacteria</taxon>
        <taxon>Pseudomonadati</taxon>
        <taxon>Pseudomonadota</taxon>
        <taxon>Gammaproteobacteria</taxon>
        <taxon>Enterobacterales</taxon>
        <taxon>Yersiniaceae</taxon>
        <taxon>Yersinia</taxon>
    </lineage>
</organism>
<keyword evidence="1" id="KW-0472">Membrane</keyword>
<comment type="caution">
    <text evidence="2">The sequence shown here is derived from an EMBL/GenBank/DDBJ whole genome shotgun (WGS) entry which is preliminary data.</text>
</comment>
<evidence type="ECO:0000313" key="2">
    <source>
        <dbReference type="EMBL" id="OVZ78386.1"/>
    </source>
</evidence>
<reference evidence="2 3" key="1">
    <citation type="submission" date="2017-05" db="EMBL/GenBank/DDBJ databases">
        <title>Whole genome sequencing of Yersinia kristensenii.</title>
        <authorList>
            <person name="Campioni F."/>
        </authorList>
    </citation>
    <scope>NUCLEOTIDE SEQUENCE [LARGE SCALE GENOMIC DNA]</scope>
    <source>
        <strain evidence="2 3">CFSAN060538</strain>
    </source>
</reference>
<accession>A0AB73Q1G7</accession>